<dbReference type="PANTHER" id="PTHR33706">
    <property type="entry name" value="MORN VARIANT REPEAT PROTEIN"/>
    <property type="match status" value="1"/>
</dbReference>
<dbReference type="EMBL" id="MSCN01000001">
    <property type="protein sequence ID" value="PQJ78175.1"/>
    <property type="molecule type" value="Genomic_DNA"/>
</dbReference>
<evidence type="ECO:0000313" key="2">
    <source>
        <dbReference type="Proteomes" id="UP000238882"/>
    </source>
</evidence>
<gene>
    <name evidence="1" type="ORF">BTO18_02755</name>
</gene>
<accession>A0A2S7WKP4</accession>
<organism evidence="1 2">
    <name type="scientific">Polaribacter porphyrae</name>
    <dbReference type="NCBI Taxonomy" id="1137780"/>
    <lineage>
        <taxon>Bacteria</taxon>
        <taxon>Pseudomonadati</taxon>
        <taxon>Bacteroidota</taxon>
        <taxon>Flavobacteriia</taxon>
        <taxon>Flavobacteriales</taxon>
        <taxon>Flavobacteriaceae</taxon>
    </lineage>
</organism>
<keyword evidence="2" id="KW-1185">Reference proteome</keyword>
<dbReference type="InterPro" id="IPR011652">
    <property type="entry name" value="MORN_2"/>
</dbReference>
<dbReference type="PANTHER" id="PTHR33706:SF1">
    <property type="entry name" value="TPR REPEAT PROTEIN"/>
    <property type="match status" value="1"/>
</dbReference>
<dbReference type="Gene3D" id="2.20.110.10">
    <property type="entry name" value="Histone H3 K4-specific methyltransferase SET7/9 N-terminal domain"/>
    <property type="match status" value="3"/>
</dbReference>
<dbReference type="Proteomes" id="UP000238882">
    <property type="component" value="Unassembled WGS sequence"/>
</dbReference>
<protein>
    <recommendedName>
        <fullName evidence="3">Preprotein translocase YidC</fullName>
    </recommendedName>
</protein>
<proteinExistence type="predicted"/>
<comment type="caution">
    <text evidence="1">The sequence shown here is derived from an EMBL/GenBank/DDBJ whole genome shotgun (WGS) entry which is preliminary data.</text>
</comment>
<evidence type="ECO:0000313" key="1">
    <source>
        <dbReference type="EMBL" id="PQJ78175.1"/>
    </source>
</evidence>
<name>A0A2S7WKP4_9FLAO</name>
<dbReference type="OrthoDB" id="9785122at2"/>
<dbReference type="RefSeq" id="WP_105014756.1">
    <property type="nucleotide sequence ID" value="NZ_MSCN01000001.1"/>
</dbReference>
<dbReference type="Pfam" id="PF07661">
    <property type="entry name" value="MORN_2"/>
    <property type="match status" value="5"/>
</dbReference>
<reference evidence="1 2" key="1">
    <citation type="submission" date="2016-12" db="EMBL/GenBank/DDBJ databases">
        <title>Trade-off between light-utilization and light-protection in marine flavobacteria.</title>
        <authorList>
            <person name="Kumagai Y."/>
            <person name="Yoshizawa S."/>
            <person name="Kogure K."/>
            <person name="Iwasaki W."/>
        </authorList>
    </citation>
    <scope>NUCLEOTIDE SEQUENCE [LARGE SCALE GENOMIC DNA]</scope>
    <source>
        <strain evidence="1 2">NBRC 108759</strain>
    </source>
</reference>
<evidence type="ECO:0008006" key="3">
    <source>
        <dbReference type="Google" id="ProtNLM"/>
    </source>
</evidence>
<dbReference type="SUPFAM" id="SSF82185">
    <property type="entry name" value="Histone H3 K4-specific methyltransferase SET7/9 N-terminal domain"/>
    <property type="match status" value="2"/>
</dbReference>
<sequence length="237" mass="28042">MINIKRLVNVFLVLVIFFLSDSILAQKINQFDANKKRTGVWRKYYPNKTIRYEGQFKNGKEIGVFKFYEKSNSQFPIIIKRYSDYKDTIAVEFYTIKGRLQSKGFFINKTRVGEWQYYFKNNKLMSKEFYHQGKLHGKIVNYYPNGKPTEIVFYKNGLKDGLSKKYSSDGILIEELNYEKDKLNGLAKYYELNGNLKEKGVYKNGKRIGKWEYFMDGEVADDEELKKKKKFTKKKGG</sequence>
<dbReference type="AlphaFoldDB" id="A0A2S7WKP4"/>